<comment type="subcellular location">
    <subcellularLocation>
        <location evidence="1">Membrane</location>
        <topology evidence="1">Multi-pass membrane protein</topology>
    </subcellularLocation>
</comment>
<dbReference type="RefSeq" id="WP_135831124.1">
    <property type="nucleotide sequence ID" value="NZ_BMCK01000001.1"/>
</dbReference>
<keyword evidence="11" id="KW-1185">Reference proteome</keyword>
<feature type="transmembrane region" description="Helical" evidence="6">
    <location>
        <begin position="70"/>
        <end position="93"/>
    </location>
</feature>
<evidence type="ECO:0000256" key="3">
    <source>
        <dbReference type="ARBA" id="ARBA00022692"/>
    </source>
</evidence>
<sequence length="259" mass="26711">MNGLQETVLSGSLLLAALVAVAAGVVSFFSPCSLPLVPGYLSYVAGVSGQESAVVRELKGEVPSHRGRTVLGALLFVLGFAIVFTSYGALFGALGSQLVRHQDTIIRVSGALTIVFGLVFALSGARVPLLGRTMRLSYRPRVGLAGAPLLGVVFGVGWTPCIGPALAAVLTLATSSATAGRGAVLAFAYSVGLGLPFLLSALSVSKAMRRFAWARRHGMTVARVGGGFLILLGALQLTGAWSELMASLQSLITGWKTPI</sequence>
<dbReference type="GO" id="GO:0017004">
    <property type="term" value="P:cytochrome complex assembly"/>
    <property type="evidence" value="ECO:0007669"/>
    <property type="project" value="InterPro"/>
</dbReference>
<proteinExistence type="inferred from homology"/>
<protein>
    <submittedName>
        <fullName evidence="8 9">Cytochrome C biogenesis protein CcdA</fullName>
    </submittedName>
</protein>
<dbReference type="Pfam" id="PF02683">
    <property type="entry name" value="DsbD_TM"/>
    <property type="match status" value="1"/>
</dbReference>
<evidence type="ECO:0000313" key="9">
    <source>
        <dbReference type="EMBL" id="QCC76075.1"/>
    </source>
</evidence>
<dbReference type="KEGG" id="ndp:E2C04_00665"/>
<reference evidence="8" key="5">
    <citation type="submission" date="2024-05" db="EMBL/GenBank/DDBJ databases">
        <authorList>
            <person name="Sun Q."/>
            <person name="Sedlacek I."/>
        </authorList>
    </citation>
    <scope>NUCLEOTIDE SEQUENCE</scope>
    <source>
        <strain evidence="8">CCM 7403</strain>
    </source>
</reference>
<feature type="transmembrane region" description="Helical" evidence="6">
    <location>
        <begin position="149"/>
        <end position="173"/>
    </location>
</feature>
<reference evidence="8" key="2">
    <citation type="journal article" date="2014" name="Int. J. Syst. Evol. Microbiol.">
        <title>Complete genome of a new Firmicutes species belonging to the dominant human colonic microbiota ('Ruminococcus bicirculans') reveals two chromosomes and a selective capacity to utilize plant glucans.</title>
        <authorList>
            <consortium name="NISC Comparative Sequencing Program"/>
            <person name="Wegmann U."/>
            <person name="Louis P."/>
            <person name="Goesmann A."/>
            <person name="Henrissat B."/>
            <person name="Duncan S.H."/>
            <person name="Flint H.J."/>
        </authorList>
    </citation>
    <scope>NUCLEOTIDE SEQUENCE</scope>
    <source>
        <strain evidence="8">CCM 7403</strain>
    </source>
</reference>
<feature type="transmembrane region" description="Helical" evidence="6">
    <location>
        <begin position="105"/>
        <end position="129"/>
    </location>
</feature>
<comment type="similarity">
    <text evidence="2">Belongs to the DsbD family.</text>
</comment>
<dbReference type="AlphaFoldDB" id="A0A4P7U9W1"/>
<reference evidence="11" key="3">
    <citation type="journal article" date="2019" name="Int. J. Syst. Evol. Microbiol.">
        <title>The Global Catalogue of Microorganisms (GCM) 10K type strain sequencing project: providing services to taxonomists for standard genome sequencing and annotation.</title>
        <authorList>
            <consortium name="The Broad Institute Genomics Platform"/>
            <consortium name="The Broad Institute Genome Sequencing Center for Infectious Disease"/>
            <person name="Wu L."/>
            <person name="Ma J."/>
        </authorList>
    </citation>
    <scope>NUCLEOTIDE SEQUENCE [LARGE SCALE GENOMIC DNA]</scope>
    <source>
        <strain evidence="11">CCM 7403</strain>
    </source>
</reference>
<evidence type="ECO:0000313" key="8">
    <source>
        <dbReference type="EMBL" id="GGD10439.1"/>
    </source>
</evidence>
<evidence type="ECO:0000256" key="1">
    <source>
        <dbReference type="ARBA" id="ARBA00004141"/>
    </source>
</evidence>
<evidence type="ECO:0000256" key="6">
    <source>
        <dbReference type="SAM" id="Phobius"/>
    </source>
</evidence>
<dbReference type="InterPro" id="IPR003834">
    <property type="entry name" value="Cyt_c_assmbl_TM_dom"/>
</dbReference>
<dbReference type="OrthoDB" id="9803065at2"/>
<dbReference type="Proteomes" id="UP000630594">
    <property type="component" value="Unassembled WGS sequence"/>
</dbReference>
<keyword evidence="4 6" id="KW-1133">Transmembrane helix</keyword>
<name>A0A4P7U9W1_9ACTN</name>
<feature type="transmembrane region" description="Helical" evidence="6">
    <location>
        <begin position="220"/>
        <end position="241"/>
    </location>
</feature>
<evidence type="ECO:0000256" key="4">
    <source>
        <dbReference type="ARBA" id="ARBA00022989"/>
    </source>
</evidence>
<evidence type="ECO:0000313" key="10">
    <source>
        <dbReference type="Proteomes" id="UP000297025"/>
    </source>
</evidence>
<keyword evidence="5 6" id="KW-0472">Membrane</keyword>
<accession>A0A4P7U9W1</accession>
<evidence type="ECO:0000313" key="11">
    <source>
        <dbReference type="Proteomes" id="UP000630594"/>
    </source>
</evidence>
<organism evidence="9 10">
    <name type="scientific">Nocardioides daphniae</name>
    <dbReference type="NCBI Taxonomy" id="402297"/>
    <lineage>
        <taxon>Bacteria</taxon>
        <taxon>Bacillati</taxon>
        <taxon>Actinomycetota</taxon>
        <taxon>Actinomycetes</taxon>
        <taxon>Propionibacteriales</taxon>
        <taxon>Nocardioidaceae</taxon>
        <taxon>Nocardioides</taxon>
    </lineage>
</organism>
<evidence type="ECO:0000256" key="2">
    <source>
        <dbReference type="ARBA" id="ARBA00006143"/>
    </source>
</evidence>
<dbReference type="PANTHER" id="PTHR31272">
    <property type="entry name" value="CYTOCHROME C-TYPE BIOGENESIS PROTEIN HI_1454-RELATED"/>
    <property type="match status" value="1"/>
</dbReference>
<dbReference type="PANTHER" id="PTHR31272:SF4">
    <property type="entry name" value="CYTOCHROME C-TYPE BIOGENESIS PROTEIN HI_1454-RELATED"/>
    <property type="match status" value="1"/>
</dbReference>
<feature type="domain" description="Cytochrome C biogenesis protein transmembrane" evidence="7">
    <location>
        <begin position="15"/>
        <end position="211"/>
    </location>
</feature>
<dbReference type="GO" id="GO:0016020">
    <property type="term" value="C:membrane"/>
    <property type="evidence" value="ECO:0007669"/>
    <property type="project" value="UniProtKB-SubCell"/>
</dbReference>
<dbReference type="EMBL" id="CP038462">
    <property type="protein sequence ID" value="QCC76075.1"/>
    <property type="molecule type" value="Genomic_DNA"/>
</dbReference>
<gene>
    <name evidence="9" type="ORF">E2C04_00665</name>
    <name evidence="8" type="ORF">GCM10007231_06520</name>
</gene>
<reference evidence="9" key="4">
    <citation type="submission" date="2019-03" db="EMBL/GenBank/DDBJ databases">
        <authorList>
            <person name="Huang Y."/>
        </authorList>
    </citation>
    <scope>NUCLEOTIDE SEQUENCE</scope>
    <source>
        <strain evidence="9">JCM 16608</strain>
    </source>
</reference>
<evidence type="ECO:0000256" key="5">
    <source>
        <dbReference type="ARBA" id="ARBA00023136"/>
    </source>
</evidence>
<dbReference type="InterPro" id="IPR051790">
    <property type="entry name" value="Cytochrome_c-biogenesis_DsbD"/>
</dbReference>
<keyword evidence="3 6" id="KW-0812">Transmembrane</keyword>
<feature type="transmembrane region" description="Helical" evidence="6">
    <location>
        <begin position="179"/>
        <end position="199"/>
    </location>
</feature>
<evidence type="ECO:0000259" key="7">
    <source>
        <dbReference type="Pfam" id="PF02683"/>
    </source>
</evidence>
<dbReference type="Proteomes" id="UP000297025">
    <property type="component" value="Chromosome"/>
</dbReference>
<reference evidence="9 10" key="1">
    <citation type="journal article" date="2008" name="Int. J. Syst. Evol. Microbiol.">
        <title>Nocardioides daphniae sp. nov., isolated from Daphnia cucullata (Crustacea: Cladocera).</title>
        <authorList>
            <person name="Toth E.M."/>
            <person name="Keki Z."/>
            <person name="Homonnay Z.G."/>
            <person name="Borsodi A.K."/>
            <person name="Marialigeti K."/>
            <person name="Schumann P."/>
        </authorList>
    </citation>
    <scope>NUCLEOTIDE SEQUENCE [LARGE SCALE GENOMIC DNA]</scope>
    <source>
        <strain evidence="9 10">JCM 16608</strain>
    </source>
</reference>
<dbReference type="EMBL" id="BMCK01000001">
    <property type="protein sequence ID" value="GGD10439.1"/>
    <property type="molecule type" value="Genomic_DNA"/>
</dbReference>